<evidence type="ECO:0000313" key="2">
    <source>
        <dbReference type="EMBL" id="MBB6633212.1"/>
    </source>
</evidence>
<dbReference type="InterPro" id="IPR002734">
    <property type="entry name" value="RibDG_C"/>
</dbReference>
<reference evidence="2 3" key="1">
    <citation type="submission" date="2020-08" db="EMBL/GenBank/DDBJ databases">
        <title>Cohnella phylogeny.</title>
        <authorList>
            <person name="Dunlap C."/>
        </authorList>
    </citation>
    <scope>NUCLEOTIDE SEQUENCE [LARGE SCALE GENOMIC DNA]</scope>
    <source>
        <strain evidence="2 3">DSM 25241</strain>
    </source>
</reference>
<organism evidence="2 3">
    <name type="scientific">Cohnella thailandensis</name>
    <dbReference type="NCBI Taxonomy" id="557557"/>
    <lineage>
        <taxon>Bacteria</taxon>
        <taxon>Bacillati</taxon>
        <taxon>Bacillota</taxon>
        <taxon>Bacilli</taxon>
        <taxon>Bacillales</taxon>
        <taxon>Paenibacillaceae</taxon>
        <taxon>Cohnella</taxon>
    </lineage>
</organism>
<dbReference type="GO" id="GO:0008703">
    <property type="term" value="F:5-amino-6-(5-phosphoribosylamino)uracil reductase activity"/>
    <property type="evidence" value="ECO:0007669"/>
    <property type="project" value="InterPro"/>
</dbReference>
<dbReference type="InterPro" id="IPR050765">
    <property type="entry name" value="Riboflavin_Biosynth_HTPR"/>
</dbReference>
<dbReference type="Gene3D" id="3.40.430.10">
    <property type="entry name" value="Dihydrofolate Reductase, subunit A"/>
    <property type="match status" value="1"/>
</dbReference>
<accession>A0A841SPT4</accession>
<dbReference type="GO" id="GO:0009231">
    <property type="term" value="P:riboflavin biosynthetic process"/>
    <property type="evidence" value="ECO:0007669"/>
    <property type="project" value="InterPro"/>
</dbReference>
<gene>
    <name evidence="2" type="ORF">H7B67_03665</name>
</gene>
<dbReference type="PANTHER" id="PTHR38011:SF11">
    <property type="entry name" value="2,5-DIAMINO-6-RIBOSYLAMINO-4(3H)-PYRIMIDINONE 5'-PHOSPHATE REDUCTASE"/>
    <property type="match status" value="1"/>
</dbReference>
<dbReference type="SUPFAM" id="SSF53597">
    <property type="entry name" value="Dihydrofolate reductase-like"/>
    <property type="match status" value="1"/>
</dbReference>
<dbReference type="AlphaFoldDB" id="A0A841SPT4"/>
<proteinExistence type="predicted"/>
<comment type="caution">
    <text evidence="2">The sequence shown here is derived from an EMBL/GenBank/DDBJ whole genome shotgun (WGS) entry which is preliminary data.</text>
</comment>
<dbReference type="Pfam" id="PF01872">
    <property type="entry name" value="RibD_C"/>
    <property type="match status" value="1"/>
</dbReference>
<dbReference type="PANTHER" id="PTHR38011">
    <property type="entry name" value="DIHYDROFOLATE REDUCTASE FAMILY PROTEIN (AFU_ORTHOLOGUE AFUA_8G06820)"/>
    <property type="match status" value="1"/>
</dbReference>
<dbReference type="Proteomes" id="UP000535838">
    <property type="component" value="Unassembled WGS sequence"/>
</dbReference>
<dbReference type="InterPro" id="IPR024072">
    <property type="entry name" value="DHFR-like_dom_sf"/>
</dbReference>
<feature type="domain" description="Bacterial bifunctional deaminase-reductase C-terminal" evidence="1">
    <location>
        <begin position="6"/>
        <end position="181"/>
    </location>
</feature>
<keyword evidence="3" id="KW-1185">Reference proteome</keyword>
<dbReference type="EMBL" id="JACJVQ010000003">
    <property type="protein sequence ID" value="MBB6633212.1"/>
    <property type="molecule type" value="Genomic_DNA"/>
</dbReference>
<evidence type="ECO:0000259" key="1">
    <source>
        <dbReference type="Pfam" id="PF01872"/>
    </source>
</evidence>
<sequence>MIGTTVLTMHMSLDSVVTDEDQWMKLSDEILEEYVDYYNRIDRIVVGGNTYAQLAEYWQSAEQSSGSDLERSIAKKINDIPKTVISRSLKDLVWRNSEQILIKDNESFVQEMLALKKTAGMISVESGLKTWQLFIEHELFDDLWVFVHPAIASRGERLFESSDKQHDLQLINSKTYSNGVLGLYYKKKVI</sequence>
<protein>
    <submittedName>
        <fullName evidence="2">Dihydrofolate reductase family protein</fullName>
    </submittedName>
</protein>
<dbReference type="RefSeq" id="WP_185118438.1">
    <property type="nucleotide sequence ID" value="NZ_JACJVQ010000003.1"/>
</dbReference>
<evidence type="ECO:0000313" key="3">
    <source>
        <dbReference type="Proteomes" id="UP000535838"/>
    </source>
</evidence>
<name>A0A841SPT4_9BACL</name>